<evidence type="ECO:0000313" key="9">
    <source>
        <dbReference type="Proteomes" id="UP001054252"/>
    </source>
</evidence>
<evidence type="ECO:0000256" key="2">
    <source>
        <dbReference type="ARBA" id="ARBA00023015"/>
    </source>
</evidence>
<dbReference type="PANTHER" id="PTHR11945:SF725">
    <property type="entry name" value="AGAMOUS-LIKE 58-RELATED"/>
    <property type="match status" value="1"/>
</dbReference>
<dbReference type="GO" id="GO:0045944">
    <property type="term" value="P:positive regulation of transcription by RNA polymerase II"/>
    <property type="evidence" value="ECO:0007669"/>
    <property type="project" value="InterPro"/>
</dbReference>
<comment type="caution">
    <text evidence="8">The sequence shown here is derived from an EMBL/GenBank/DDBJ whole genome shotgun (WGS) entry which is preliminary data.</text>
</comment>
<dbReference type="FunFam" id="3.40.1810.10:FF:000006">
    <property type="entry name" value="Agamous-like MADS-box protein AGL62"/>
    <property type="match status" value="1"/>
</dbReference>
<protein>
    <recommendedName>
        <fullName evidence="7">MADS-box domain-containing protein</fullName>
    </recommendedName>
</protein>
<evidence type="ECO:0000256" key="3">
    <source>
        <dbReference type="ARBA" id="ARBA00023125"/>
    </source>
</evidence>
<dbReference type="Gene3D" id="3.40.1810.10">
    <property type="entry name" value="Transcription factor, MADS-box"/>
    <property type="match status" value="1"/>
</dbReference>
<feature type="region of interest" description="Disordered" evidence="6">
    <location>
        <begin position="182"/>
        <end position="221"/>
    </location>
</feature>
<evidence type="ECO:0000256" key="1">
    <source>
        <dbReference type="ARBA" id="ARBA00004123"/>
    </source>
</evidence>
<evidence type="ECO:0000256" key="5">
    <source>
        <dbReference type="ARBA" id="ARBA00023242"/>
    </source>
</evidence>
<gene>
    <name evidence="8" type="ORF">SLEP1_g7743</name>
</gene>
<dbReference type="GO" id="GO:0000981">
    <property type="term" value="F:DNA-binding transcription factor activity, RNA polymerase II-specific"/>
    <property type="evidence" value="ECO:0007669"/>
    <property type="project" value="TreeGrafter"/>
</dbReference>
<feature type="domain" description="MADS-box" evidence="7">
    <location>
        <begin position="18"/>
        <end position="78"/>
    </location>
</feature>
<keyword evidence="3" id="KW-0238">DNA-binding</keyword>
<dbReference type="Pfam" id="PF00319">
    <property type="entry name" value="SRF-TF"/>
    <property type="match status" value="1"/>
</dbReference>
<evidence type="ECO:0000256" key="6">
    <source>
        <dbReference type="SAM" id="MobiDB-lite"/>
    </source>
</evidence>
<accession>A0AAV5I8M4</accession>
<feature type="region of interest" description="Disordered" evidence="6">
    <location>
        <begin position="1"/>
        <end position="21"/>
    </location>
</feature>
<dbReference type="InterPro" id="IPR033896">
    <property type="entry name" value="MEF2-like_N"/>
</dbReference>
<dbReference type="GO" id="GO:0000978">
    <property type="term" value="F:RNA polymerase II cis-regulatory region sequence-specific DNA binding"/>
    <property type="evidence" value="ECO:0007669"/>
    <property type="project" value="TreeGrafter"/>
</dbReference>
<reference evidence="8 9" key="1">
    <citation type="journal article" date="2021" name="Commun. Biol.">
        <title>The genome of Shorea leprosula (Dipterocarpaceae) highlights the ecological relevance of drought in aseasonal tropical rainforests.</title>
        <authorList>
            <person name="Ng K.K.S."/>
            <person name="Kobayashi M.J."/>
            <person name="Fawcett J.A."/>
            <person name="Hatakeyama M."/>
            <person name="Paape T."/>
            <person name="Ng C.H."/>
            <person name="Ang C.C."/>
            <person name="Tnah L.H."/>
            <person name="Lee C.T."/>
            <person name="Nishiyama T."/>
            <person name="Sese J."/>
            <person name="O'Brien M.J."/>
            <person name="Copetti D."/>
            <person name="Mohd Noor M.I."/>
            <person name="Ong R.C."/>
            <person name="Putra M."/>
            <person name="Sireger I.Z."/>
            <person name="Indrioko S."/>
            <person name="Kosugi Y."/>
            <person name="Izuno A."/>
            <person name="Isagi Y."/>
            <person name="Lee S.L."/>
            <person name="Shimizu K.K."/>
        </authorList>
    </citation>
    <scope>NUCLEOTIDE SEQUENCE [LARGE SCALE GENOMIC DNA]</scope>
    <source>
        <strain evidence="8">214</strain>
    </source>
</reference>
<dbReference type="InterPro" id="IPR002100">
    <property type="entry name" value="TF_MADSbox"/>
</dbReference>
<dbReference type="PRINTS" id="PR00404">
    <property type="entry name" value="MADSDOMAIN"/>
</dbReference>
<dbReference type="GO" id="GO:0046983">
    <property type="term" value="F:protein dimerization activity"/>
    <property type="evidence" value="ECO:0007669"/>
    <property type="project" value="InterPro"/>
</dbReference>
<keyword evidence="9" id="KW-1185">Reference proteome</keyword>
<keyword evidence="4" id="KW-0804">Transcription</keyword>
<dbReference type="AlphaFoldDB" id="A0AAV5I8M4"/>
<dbReference type="CDD" id="cd00265">
    <property type="entry name" value="MADS_MEF2_like"/>
    <property type="match status" value="1"/>
</dbReference>
<organism evidence="8 9">
    <name type="scientific">Rubroshorea leprosula</name>
    <dbReference type="NCBI Taxonomy" id="152421"/>
    <lineage>
        <taxon>Eukaryota</taxon>
        <taxon>Viridiplantae</taxon>
        <taxon>Streptophyta</taxon>
        <taxon>Embryophyta</taxon>
        <taxon>Tracheophyta</taxon>
        <taxon>Spermatophyta</taxon>
        <taxon>Magnoliopsida</taxon>
        <taxon>eudicotyledons</taxon>
        <taxon>Gunneridae</taxon>
        <taxon>Pentapetalae</taxon>
        <taxon>rosids</taxon>
        <taxon>malvids</taxon>
        <taxon>Malvales</taxon>
        <taxon>Dipterocarpaceae</taxon>
        <taxon>Rubroshorea</taxon>
    </lineage>
</organism>
<evidence type="ECO:0000256" key="4">
    <source>
        <dbReference type="ARBA" id="ARBA00023163"/>
    </source>
</evidence>
<dbReference type="SMART" id="SM00432">
    <property type="entry name" value="MADS"/>
    <property type="match status" value="1"/>
</dbReference>
<proteinExistence type="predicted"/>
<dbReference type="Proteomes" id="UP001054252">
    <property type="component" value="Unassembled WGS sequence"/>
</dbReference>
<dbReference type="PANTHER" id="PTHR11945">
    <property type="entry name" value="MADS BOX PROTEIN"/>
    <property type="match status" value="1"/>
</dbReference>
<dbReference type="SUPFAM" id="SSF55455">
    <property type="entry name" value="SRF-like"/>
    <property type="match status" value="1"/>
</dbReference>
<dbReference type="GO" id="GO:0005634">
    <property type="term" value="C:nucleus"/>
    <property type="evidence" value="ECO:0007669"/>
    <property type="project" value="UniProtKB-SubCell"/>
</dbReference>
<keyword evidence="5" id="KW-0539">Nucleus</keyword>
<dbReference type="InterPro" id="IPR036879">
    <property type="entry name" value="TF_MADSbox_sf"/>
</dbReference>
<evidence type="ECO:0000313" key="8">
    <source>
        <dbReference type="EMBL" id="GKU94217.1"/>
    </source>
</evidence>
<dbReference type="Gene3D" id="6.10.140.920">
    <property type="match status" value="1"/>
</dbReference>
<dbReference type="EMBL" id="BPVZ01000008">
    <property type="protein sequence ID" value="GKU94217.1"/>
    <property type="molecule type" value="Genomic_DNA"/>
</dbReference>
<evidence type="ECO:0000259" key="7">
    <source>
        <dbReference type="PROSITE" id="PS50066"/>
    </source>
</evidence>
<sequence>MTTSKKKTIPPPSGKKTRGRQKIEMKMIEKEEDRLITFSKRRSGIYKKASELITLCGAEIGFVVFSPAGKPFSFGHPSVESVVNRFLEQNAPPNDNTHPLVEAHRRMRISQLEQQYNELIEQLEAEVERGKVITKLNSRIKSKGWWEVPMDKLNLEELKQFGNNVDALRNRVCGKLNEKLATQAPASAPAPRSGLMDSAHMMNGYENDGAGPSSYVPGTNYGFPRRGQF</sequence>
<keyword evidence="2" id="KW-0805">Transcription regulation</keyword>
<comment type="subcellular location">
    <subcellularLocation>
        <location evidence="1">Nucleus</location>
    </subcellularLocation>
</comment>
<name>A0AAV5I8M4_9ROSI</name>
<dbReference type="PROSITE" id="PS50066">
    <property type="entry name" value="MADS_BOX_2"/>
    <property type="match status" value="1"/>
</dbReference>